<evidence type="ECO:0000313" key="3">
    <source>
        <dbReference type="Proteomes" id="UP000027222"/>
    </source>
</evidence>
<name>A0A067SUI4_GALM3</name>
<proteinExistence type="predicted"/>
<protein>
    <submittedName>
        <fullName evidence="2">Uncharacterized protein</fullName>
    </submittedName>
</protein>
<dbReference type="OrthoDB" id="3247418at2759"/>
<evidence type="ECO:0000256" key="1">
    <source>
        <dbReference type="SAM" id="Coils"/>
    </source>
</evidence>
<keyword evidence="3" id="KW-1185">Reference proteome</keyword>
<organism evidence="2 3">
    <name type="scientific">Galerina marginata (strain CBS 339.88)</name>
    <dbReference type="NCBI Taxonomy" id="685588"/>
    <lineage>
        <taxon>Eukaryota</taxon>
        <taxon>Fungi</taxon>
        <taxon>Dikarya</taxon>
        <taxon>Basidiomycota</taxon>
        <taxon>Agaricomycotina</taxon>
        <taxon>Agaricomycetes</taxon>
        <taxon>Agaricomycetidae</taxon>
        <taxon>Agaricales</taxon>
        <taxon>Agaricineae</taxon>
        <taxon>Strophariaceae</taxon>
        <taxon>Galerina</taxon>
    </lineage>
</organism>
<evidence type="ECO:0000313" key="2">
    <source>
        <dbReference type="EMBL" id="KDR74590.1"/>
    </source>
</evidence>
<dbReference type="HOGENOM" id="CLU_1185085_0_0_1"/>
<dbReference type="AlphaFoldDB" id="A0A067SUI4"/>
<reference evidence="3" key="1">
    <citation type="journal article" date="2014" name="Proc. Natl. Acad. Sci. U.S.A.">
        <title>Extensive sampling of basidiomycete genomes demonstrates inadequacy of the white-rot/brown-rot paradigm for wood decay fungi.</title>
        <authorList>
            <person name="Riley R."/>
            <person name="Salamov A.A."/>
            <person name="Brown D.W."/>
            <person name="Nagy L.G."/>
            <person name="Floudas D."/>
            <person name="Held B.W."/>
            <person name="Levasseur A."/>
            <person name="Lombard V."/>
            <person name="Morin E."/>
            <person name="Otillar R."/>
            <person name="Lindquist E.A."/>
            <person name="Sun H."/>
            <person name="LaButti K.M."/>
            <person name="Schmutz J."/>
            <person name="Jabbour D."/>
            <person name="Luo H."/>
            <person name="Baker S.E."/>
            <person name="Pisabarro A.G."/>
            <person name="Walton J.D."/>
            <person name="Blanchette R.A."/>
            <person name="Henrissat B."/>
            <person name="Martin F."/>
            <person name="Cullen D."/>
            <person name="Hibbett D.S."/>
            <person name="Grigoriev I.V."/>
        </authorList>
    </citation>
    <scope>NUCLEOTIDE SEQUENCE [LARGE SCALE GENOMIC DNA]</scope>
    <source>
        <strain evidence="3">CBS 339.88</strain>
    </source>
</reference>
<accession>A0A067SUI4</accession>
<feature type="coiled-coil region" evidence="1">
    <location>
        <begin position="155"/>
        <end position="192"/>
    </location>
</feature>
<gene>
    <name evidence="2" type="ORF">GALMADRAFT_141602</name>
</gene>
<dbReference type="Proteomes" id="UP000027222">
    <property type="component" value="Unassembled WGS sequence"/>
</dbReference>
<sequence>MFYPRGNLAASPLPGTIEYIIVRQDSSIAYAIRRRLSSAPGTIDPFIAYPHFRATIYSPSLSNTLELISPEWVMCHYACWNMDSDRAVVLTLSRLHQQPSKNPFFATANQFQITNPLLATLLLHLAPTSFRCQDTLPCLDKSICEERDLCGAHELERVKALEEAEERVVQELKELKARTADQERRRIGLEQEIEETWHAKRQTEKLLTDRLEELQAKKDEEIVYVINKDDPLST</sequence>
<dbReference type="EMBL" id="KL142383">
    <property type="protein sequence ID" value="KDR74590.1"/>
    <property type="molecule type" value="Genomic_DNA"/>
</dbReference>
<keyword evidence="1" id="KW-0175">Coiled coil</keyword>